<dbReference type="Pfam" id="PF01535">
    <property type="entry name" value="PPR"/>
    <property type="match status" value="6"/>
</dbReference>
<sequence length="631" mass="70790">MTTMKKYMSKLISQGLYIEALKHYKHLHSNSSISCDLNFTFPLLLKACTKLKATTQVQILHSQITKLALQTHTQTASALMHAYVKLSISLNTLQLFDEMPEPNIELFNAAISGFSQNGFLKESFGVFSLACVRNVRPDSVSVVSVLSKCGDMKNGVGMHCFAIKIGLECDLYSATSILSMYLNCGDMVSATKLFELVENKNVVCYNAYMSGLLKNGVYSMVLRVFREMVSFSNEKPNMVTIITVCSACAKLSHLLYGQQVHGIIVKRELRFDVKVGTTLVDMYSKCGSWRCAYEVFMELGDSRNLVAWIAMITCMIENGQSEHAVELFSRMEIEAMVLDSSTWNPMPDSSTWNPMISVLLHLRKEAEALMLVRKLTYSGVKLGLKSITSLLSACSGLVEVRSGKEIHGYVFRIGAYGDDFIATALIDMYMKCGQCNFARHVFDQVGRKPDDPVFWNAMISGYGRNGESEAAFDVFLQMRKENVQPDATTFSCILMVCSHADQINRGWEILRSMIVDHKLNPTAEHLNVMVDLLGRHGWLEEAQGLLREIPKPSVSVFSSLLGACRNYTDSKLGEELAKRIFELQPENPTPYIILSNIYAEHGKWENVKRLREAMEEQTVKKLRGHSLIGIT</sequence>
<dbReference type="InterPro" id="IPR002885">
    <property type="entry name" value="PPR_rpt"/>
</dbReference>
<dbReference type="PROSITE" id="PS51375">
    <property type="entry name" value="PPR"/>
    <property type="match status" value="3"/>
</dbReference>
<feature type="repeat" description="PPR" evidence="2">
    <location>
        <begin position="201"/>
        <end position="235"/>
    </location>
</feature>
<evidence type="ECO:0008006" key="5">
    <source>
        <dbReference type="Google" id="ProtNLM"/>
    </source>
</evidence>
<dbReference type="Pfam" id="PF13041">
    <property type="entry name" value="PPR_2"/>
    <property type="match status" value="2"/>
</dbReference>
<evidence type="ECO:0000256" key="1">
    <source>
        <dbReference type="ARBA" id="ARBA00022737"/>
    </source>
</evidence>
<organism evidence="3 4">
    <name type="scientific">Lithospermum erythrorhizon</name>
    <name type="common">Purple gromwell</name>
    <name type="synonym">Lithospermum officinale var. erythrorhizon</name>
    <dbReference type="NCBI Taxonomy" id="34254"/>
    <lineage>
        <taxon>Eukaryota</taxon>
        <taxon>Viridiplantae</taxon>
        <taxon>Streptophyta</taxon>
        <taxon>Embryophyta</taxon>
        <taxon>Tracheophyta</taxon>
        <taxon>Spermatophyta</taxon>
        <taxon>Magnoliopsida</taxon>
        <taxon>eudicotyledons</taxon>
        <taxon>Gunneridae</taxon>
        <taxon>Pentapetalae</taxon>
        <taxon>asterids</taxon>
        <taxon>lamiids</taxon>
        <taxon>Boraginales</taxon>
        <taxon>Boraginaceae</taxon>
        <taxon>Boraginoideae</taxon>
        <taxon>Lithospermeae</taxon>
        <taxon>Lithospermum</taxon>
    </lineage>
</organism>
<protein>
    <recommendedName>
        <fullName evidence="5">Pentatricopeptide repeat-containing protein</fullName>
    </recommendedName>
</protein>
<reference evidence="3 4" key="1">
    <citation type="submission" date="2024-01" db="EMBL/GenBank/DDBJ databases">
        <title>The complete chloroplast genome sequence of Lithospermum erythrorhizon: insights into the phylogenetic relationship among Boraginaceae species and the maternal lineages of purple gromwells.</title>
        <authorList>
            <person name="Okada T."/>
            <person name="Watanabe K."/>
        </authorList>
    </citation>
    <scope>NUCLEOTIDE SEQUENCE [LARGE SCALE GENOMIC DNA]</scope>
</reference>
<dbReference type="InterPro" id="IPR046848">
    <property type="entry name" value="E_motif"/>
</dbReference>
<accession>A0AAV3Q788</accession>
<dbReference type="InterPro" id="IPR011990">
    <property type="entry name" value="TPR-like_helical_dom_sf"/>
</dbReference>
<evidence type="ECO:0000313" key="4">
    <source>
        <dbReference type="Proteomes" id="UP001454036"/>
    </source>
</evidence>
<dbReference type="InterPro" id="IPR046960">
    <property type="entry name" value="PPR_At4g14850-like_plant"/>
</dbReference>
<keyword evidence="1" id="KW-0677">Repeat</keyword>
<proteinExistence type="predicted"/>
<keyword evidence="4" id="KW-1185">Reference proteome</keyword>
<comment type="caution">
    <text evidence="3">The sequence shown here is derived from an EMBL/GenBank/DDBJ whole genome shotgun (WGS) entry which is preliminary data.</text>
</comment>
<dbReference type="SUPFAM" id="SSF48452">
    <property type="entry name" value="TPR-like"/>
    <property type="match status" value="1"/>
</dbReference>
<dbReference type="PANTHER" id="PTHR47926:SF424">
    <property type="entry name" value="PENTACOTRIPEPTIDE-REPEAT REGION OF PRORP DOMAIN-CONTAINING PROTEIN"/>
    <property type="match status" value="1"/>
</dbReference>
<name>A0AAV3Q788_LITER</name>
<dbReference type="FunFam" id="1.25.40.10:FF:000090">
    <property type="entry name" value="Pentatricopeptide repeat-containing protein, chloroplastic"/>
    <property type="match status" value="1"/>
</dbReference>
<dbReference type="GO" id="GO:0009451">
    <property type="term" value="P:RNA modification"/>
    <property type="evidence" value="ECO:0007669"/>
    <property type="project" value="InterPro"/>
</dbReference>
<feature type="repeat" description="PPR" evidence="2">
    <location>
        <begin position="451"/>
        <end position="485"/>
    </location>
</feature>
<dbReference type="Pfam" id="PF20431">
    <property type="entry name" value="E_motif"/>
    <property type="match status" value="1"/>
</dbReference>
<dbReference type="NCBIfam" id="TIGR00756">
    <property type="entry name" value="PPR"/>
    <property type="match status" value="2"/>
</dbReference>
<evidence type="ECO:0000256" key="2">
    <source>
        <dbReference type="PROSITE-ProRule" id="PRU00708"/>
    </source>
</evidence>
<dbReference type="AlphaFoldDB" id="A0AAV3Q788"/>
<evidence type="ECO:0000313" key="3">
    <source>
        <dbReference type="EMBL" id="GAA0158826.1"/>
    </source>
</evidence>
<dbReference type="Proteomes" id="UP001454036">
    <property type="component" value="Unassembled WGS sequence"/>
</dbReference>
<feature type="repeat" description="PPR" evidence="2">
    <location>
        <begin position="304"/>
        <end position="338"/>
    </location>
</feature>
<dbReference type="EMBL" id="BAABME010003443">
    <property type="protein sequence ID" value="GAA0158826.1"/>
    <property type="molecule type" value="Genomic_DNA"/>
</dbReference>
<gene>
    <name evidence="3" type="ORF">LIER_15754</name>
</gene>
<dbReference type="PANTHER" id="PTHR47926">
    <property type="entry name" value="PENTATRICOPEPTIDE REPEAT-CONTAINING PROTEIN"/>
    <property type="match status" value="1"/>
</dbReference>
<dbReference type="GO" id="GO:0003723">
    <property type="term" value="F:RNA binding"/>
    <property type="evidence" value="ECO:0007669"/>
    <property type="project" value="InterPro"/>
</dbReference>
<dbReference type="Gene3D" id="1.25.40.10">
    <property type="entry name" value="Tetratricopeptide repeat domain"/>
    <property type="match status" value="3"/>
</dbReference>